<comment type="caution">
    <text evidence="3">The sequence shown here is derived from an EMBL/GenBank/DDBJ whole genome shotgun (WGS) entry which is preliminary data.</text>
</comment>
<dbReference type="PANTHER" id="PTHR47396:SF1">
    <property type="entry name" value="ATP-DEPENDENT HELICASE IRC3-RELATED"/>
    <property type="match status" value="1"/>
</dbReference>
<evidence type="ECO:0000313" key="4">
    <source>
        <dbReference type="Proteomes" id="UP000627166"/>
    </source>
</evidence>
<dbReference type="SMART" id="SM00490">
    <property type="entry name" value="HELICc"/>
    <property type="match status" value="1"/>
</dbReference>
<dbReference type="InterPro" id="IPR001650">
    <property type="entry name" value="Helicase_C-like"/>
</dbReference>
<dbReference type="GO" id="GO:0004386">
    <property type="term" value="F:helicase activity"/>
    <property type="evidence" value="ECO:0007669"/>
    <property type="project" value="UniProtKB-KW"/>
</dbReference>
<dbReference type="Gene3D" id="3.40.50.300">
    <property type="entry name" value="P-loop containing nucleotide triphosphate hydrolases"/>
    <property type="match status" value="2"/>
</dbReference>
<dbReference type="InterPro" id="IPR006935">
    <property type="entry name" value="Helicase/UvrB_N"/>
</dbReference>
<keyword evidence="3" id="KW-0547">Nucleotide-binding</keyword>
<name>A0ABR8YTG2_9CLOT</name>
<proteinExistence type="predicted"/>
<dbReference type="InterPro" id="IPR050742">
    <property type="entry name" value="Helicase_Restrict-Modif_Enz"/>
</dbReference>
<dbReference type="SUPFAM" id="SSF52540">
    <property type="entry name" value="P-loop containing nucleoside triphosphate hydrolases"/>
    <property type="match status" value="1"/>
</dbReference>
<dbReference type="PROSITE" id="PS51192">
    <property type="entry name" value="HELICASE_ATP_BIND_1"/>
    <property type="match status" value="1"/>
</dbReference>
<dbReference type="EMBL" id="JACSQB010000079">
    <property type="protein sequence ID" value="MBD8047550.1"/>
    <property type="molecule type" value="Genomic_DNA"/>
</dbReference>
<keyword evidence="4" id="KW-1185">Reference proteome</keyword>
<keyword evidence="3" id="KW-0067">ATP-binding</keyword>
<sequence>MKDYGIKSLNIMPISGSPEHCKMSQTSRQDINICSIYSVASKNGMRFIRRMLGKPGERKLIVVIDEAHHATMPSYQKVLDRIDKINPNRVLLGLTATPIRMSEQETVKLNKLFKAKEYVDREREEIKYKYIYEIALGQLIKTGFLSKPYYKYIQTEIKGDVEFDLSNKEIDFFNRFGELTEDLKRRLANSQSRNEIILQEYLNNKEKYGKTLIFAINQLHAKKLNELFTEAGIRTDYAISNRKDSQNVIRDFKGNEFDVLINVQMLTEGTDVPNIQTVFLTRETNSDSLLMQMVGRGLRGLEAGGTENAYIISFHDKWEKIRFWMKPEFVTEGINCDESVAEEKEPIELDNEDREGEDIEIIDDINTLELLEKLYDVMKVNIISDVNTDIIPDGWYTVFDEENEIDVNITVYDDQVLGYQLLEDSTELIIDGKLNSNNIITNLFKDSQVKPDIRDIELITQYIKEEYKMPEYYTFEHRNKFDPKLISNKMIKEIDEEEPYEYWLKDYYDKNPILENLYRTFYAFKKTVLDTLKEYKDAEITTIDDREEYNIIPDFYDLDELYSEIIDEYPKLTNTNLNGISWSKKVYKSWLAICYKLSDGSYSIFVNSLLSSPSVSREAVKYLIYHELLHANGLWNHDDRFRQEEWKYPNSEELDGELDELGLKYNIDFKDLKKLRFENITLEIPGNEKGQDNIKEYEEENKEDSTKDDEDSQFKFCRDCGNKLPIESKFCDKCGANVEYS</sequence>
<gene>
    <name evidence="3" type="ORF">H9637_10950</name>
</gene>
<dbReference type="PANTHER" id="PTHR47396">
    <property type="entry name" value="TYPE I RESTRICTION ENZYME ECOKI R PROTEIN"/>
    <property type="match status" value="1"/>
</dbReference>
<reference evidence="3 4" key="1">
    <citation type="submission" date="2020-08" db="EMBL/GenBank/DDBJ databases">
        <title>A Genomic Blueprint of the Chicken Gut Microbiome.</title>
        <authorList>
            <person name="Gilroy R."/>
            <person name="Ravi A."/>
            <person name="Getino M."/>
            <person name="Pursley I."/>
            <person name="Horton D.L."/>
            <person name="Alikhan N.-F."/>
            <person name="Baker D."/>
            <person name="Gharbi K."/>
            <person name="Hall N."/>
            <person name="Watson M."/>
            <person name="Adriaenssens E.M."/>
            <person name="Foster-Nyarko E."/>
            <person name="Jarju S."/>
            <person name="Secka A."/>
            <person name="Antonio M."/>
            <person name="Oren A."/>
            <person name="Chaudhuri R."/>
            <person name="La Ragione R.M."/>
            <person name="Hildebrand F."/>
            <person name="Pallen M.J."/>
        </authorList>
    </citation>
    <scope>NUCLEOTIDE SEQUENCE [LARGE SCALE GENOMIC DNA]</scope>
    <source>
        <strain evidence="3 4">N37</strain>
    </source>
</reference>
<evidence type="ECO:0000259" key="1">
    <source>
        <dbReference type="PROSITE" id="PS51192"/>
    </source>
</evidence>
<evidence type="ECO:0000259" key="2">
    <source>
        <dbReference type="PROSITE" id="PS51194"/>
    </source>
</evidence>
<feature type="domain" description="Helicase ATP-binding" evidence="1">
    <location>
        <begin position="51"/>
        <end position="116"/>
    </location>
</feature>
<evidence type="ECO:0000313" key="3">
    <source>
        <dbReference type="EMBL" id="MBD8047550.1"/>
    </source>
</evidence>
<protein>
    <submittedName>
        <fullName evidence="3">DEAD/DEAH box helicase family protein</fullName>
    </submittedName>
</protein>
<dbReference type="InterPro" id="IPR027417">
    <property type="entry name" value="P-loop_NTPase"/>
</dbReference>
<dbReference type="Pfam" id="PF04851">
    <property type="entry name" value="ResIII"/>
    <property type="match status" value="1"/>
</dbReference>
<accession>A0ABR8YTG2</accession>
<dbReference type="PROSITE" id="PS51194">
    <property type="entry name" value="HELICASE_CTER"/>
    <property type="match status" value="1"/>
</dbReference>
<feature type="domain" description="Helicase C-terminal" evidence="2">
    <location>
        <begin position="196"/>
        <end position="347"/>
    </location>
</feature>
<keyword evidence="3" id="KW-0347">Helicase</keyword>
<keyword evidence="3" id="KW-0378">Hydrolase</keyword>
<dbReference type="InterPro" id="IPR014001">
    <property type="entry name" value="Helicase_ATP-bd"/>
</dbReference>
<dbReference type="Pfam" id="PF00271">
    <property type="entry name" value="Helicase_C"/>
    <property type="match status" value="1"/>
</dbReference>
<dbReference type="Proteomes" id="UP000627166">
    <property type="component" value="Unassembled WGS sequence"/>
</dbReference>
<organism evidence="3 4">
    <name type="scientific">Clostridium faecium</name>
    <dbReference type="NCBI Taxonomy" id="2762223"/>
    <lineage>
        <taxon>Bacteria</taxon>
        <taxon>Bacillati</taxon>
        <taxon>Bacillota</taxon>
        <taxon>Clostridia</taxon>
        <taxon>Eubacteriales</taxon>
        <taxon>Clostridiaceae</taxon>
        <taxon>Clostridium</taxon>
    </lineage>
</organism>